<accession>B6YSE3</accession>
<protein>
    <submittedName>
        <fullName evidence="1">Uncharacterized protein</fullName>
    </submittedName>
</protein>
<proteinExistence type="predicted"/>
<evidence type="ECO:0000313" key="2">
    <source>
        <dbReference type="Proteomes" id="UP000000723"/>
    </source>
</evidence>
<dbReference type="HOGENOM" id="CLU_2271625_0_0_10"/>
<geneLocation type="plasmid" evidence="1 2">
    <name>pCFPG4</name>
</geneLocation>
<name>B6YSE3_AZOPC</name>
<organism evidence="1 2">
    <name type="scientific">Azobacteroides pseudotrichonymphae genomovar. CFP2</name>
    <dbReference type="NCBI Taxonomy" id="511995"/>
    <lineage>
        <taxon>Bacteria</taxon>
        <taxon>Pseudomonadati</taxon>
        <taxon>Bacteroidota</taxon>
        <taxon>Bacteroidia</taxon>
        <taxon>Bacteroidales</taxon>
        <taxon>Candidatus Azobacteroides</taxon>
    </lineage>
</organism>
<keyword evidence="2" id="KW-1185">Reference proteome</keyword>
<dbReference type="AlphaFoldDB" id="B6YSE3"/>
<dbReference type="KEGG" id="aps:CFPG_P4-4"/>
<gene>
    <name evidence="1" type="ordered locus">CFPG_P4-4</name>
</gene>
<reference evidence="2" key="1">
    <citation type="journal article" date="2008" name="Science">
        <title>Genome of an endosymbiont coupling N2 fixation to cellulolysis within RT protist cells in termite gut.</title>
        <authorList>
            <person name="Hongoh Y."/>
            <person name="Sharma V.K."/>
            <person name="Prakash T."/>
            <person name="Noda S."/>
            <person name="Toh H."/>
            <person name="Taylor T.D."/>
            <person name="Kudo T."/>
            <person name="Sakaki Y."/>
            <person name="Toyoda A."/>
            <person name="Hattori M."/>
            <person name="Ohkuma M."/>
        </authorList>
    </citation>
    <scope>NUCLEOTIDE SEQUENCE [LARGE SCALE GENOMIC DNA]</scope>
    <source>
        <plasmid evidence="2">pCFPG4</plasmid>
    </source>
</reference>
<keyword evidence="1" id="KW-0614">Plasmid</keyword>
<sequence>MGKFSENSAGIAGAFSQSPIPYPALIPLSAVAAIPGEPVKICRCGNAGVSRLKTGWGARVFAVRQKGAQEPLGSFFCFNFCEPPHVLSTQAFLYKYISTITC</sequence>
<dbReference type="Proteomes" id="UP000000723">
    <property type="component" value="Plasmid pCFPG4"/>
</dbReference>
<evidence type="ECO:0000313" key="1">
    <source>
        <dbReference type="EMBL" id="BAG84115.1"/>
    </source>
</evidence>
<dbReference type="EMBL" id="AP010660">
    <property type="protein sequence ID" value="BAG84115.1"/>
    <property type="molecule type" value="Genomic_DNA"/>
</dbReference>